<gene>
    <name evidence="2" type="ORF">PILCRDRAFT_15343</name>
</gene>
<sequence>MPSEHKCAFCSKRVPTLKGLRSHMAQRELCRNAMRKVAAQRLPKNHSENQPFSNGQQDDNNIDMADVDLPDAFDLPQPEFDPPRQSPPSPSVNAGQPAQADRRARVEEVEDEEAGGIHRWVEDYPRPAGAAGQAAQSYFEKIRAEQVKQGQDPWPPFEDQEEWELAEWLITNVGQNATDKFLKLPITRNRTKPSFKNKRAFYKRIDTLPRGTKWECEPFEIEGDKLDEKGLKRKEILHLWKRDPVECIRELIGNPAFRNQMRFAPEKAYEDTEGKNRIFDEMWSGDWWWDLQDRLEEGATITPIILASDKTHLSNFSGDKSAWPVYLTIGNIEKSTWRKPSARATVLIGYIPVSKLECFSKPKRQFAGYQVFHDCMRSLLEPLREAGNNGIDMVCADGFIRRIFPILAAYVADFPEQCLVACNNEKRCPRCLTGYHELGEPVETVWRDEESVLQAMADASQGLSSEEFDSQGLRPNNPFWRDLPHCDIFSCFTPDLLHQLHKGVFKDHIVKWATQCVSGGQAEIDRRFRAMTHGTDLRHFKKGISLISQWTGTEYKNMEKVFLGILAGQAEPGLIHVVRATLDFIYYAHFEYHTTDSLLKLEQAWIAFHQNKHYFVDKAIVSLGSADGYSSESPERLHIDFAKSAYRASNKKNYIKQMTKWLMRQEACHRFATYLHWTVPGYLMELTAVSEYKNVDDNDGDDEELDADDGDQAEGLGYSVAKEPAYPRTPISSLITDFGATNFLPCLQSFLRASPFTSRSALDILPSTRIAVFKCLTVRLPPAPQVTKNVTKDVIRARRAVPAHGTTLSLAAQSDTVLARESDEDAELEHPLDGLTVGQVRVIFQIPEEYGNFEHPFAYIEWFTSFQSPIPDLGMYQVSRSTRQYRRRASIVSVTQIERSVHLLPKFGRRMDTTWSAEDVLERCQQFFVNPYLRHLDFLLFRYLT</sequence>
<evidence type="ECO:0000256" key="1">
    <source>
        <dbReference type="SAM" id="MobiDB-lite"/>
    </source>
</evidence>
<reference evidence="2 3" key="1">
    <citation type="submission" date="2014-04" db="EMBL/GenBank/DDBJ databases">
        <authorList>
            <consortium name="DOE Joint Genome Institute"/>
            <person name="Kuo A."/>
            <person name="Tarkka M."/>
            <person name="Buscot F."/>
            <person name="Kohler A."/>
            <person name="Nagy L.G."/>
            <person name="Floudas D."/>
            <person name="Copeland A."/>
            <person name="Barry K.W."/>
            <person name="Cichocki N."/>
            <person name="Veneault-Fourrey C."/>
            <person name="LaButti K."/>
            <person name="Lindquist E.A."/>
            <person name="Lipzen A."/>
            <person name="Lundell T."/>
            <person name="Morin E."/>
            <person name="Murat C."/>
            <person name="Sun H."/>
            <person name="Tunlid A."/>
            <person name="Henrissat B."/>
            <person name="Grigoriev I.V."/>
            <person name="Hibbett D.S."/>
            <person name="Martin F."/>
            <person name="Nordberg H.P."/>
            <person name="Cantor M.N."/>
            <person name="Hua S.X."/>
        </authorList>
    </citation>
    <scope>NUCLEOTIDE SEQUENCE [LARGE SCALE GENOMIC DNA]</scope>
    <source>
        <strain evidence="2 3">F 1598</strain>
    </source>
</reference>
<dbReference type="InterPro" id="IPR041078">
    <property type="entry name" value="Plavaka"/>
</dbReference>
<dbReference type="HOGENOM" id="CLU_006344_4_2_1"/>
<feature type="region of interest" description="Disordered" evidence="1">
    <location>
        <begin position="36"/>
        <end position="114"/>
    </location>
</feature>
<evidence type="ECO:0008006" key="4">
    <source>
        <dbReference type="Google" id="ProtNLM"/>
    </source>
</evidence>
<dbReference type="EMBL" id="KN833086">
    <property type="protein sequence ID" value="KIM73315.1"/>
    <property type="molecule type" value="Genomic_DNA"/>
</dbReference>
<evidence type="ECO:0000313" key="2">
    <source>
        <dbReference type="EMBL" id="KIM73315.1"/>
    </source>
</evidence>
<reference evidence="3" key="2">
    <citation type="submission" date="2015-01" db="EMBL/GenBank/DDBJ databases">
        <title>Evolutionary Origins and Diversification of the Mycorrhizal Mutualists.</title>
        <authorList>
            <consortium name="DOE Joint Genome Institute"/>
            <consortium name="Mycorrhizal Genomics Consortium"/>
            <person name="Kohler A."/>
            <person name="Kuo A."/>
            <person name="Nagy L.G."/>
            <person name="Floudas D."/>
            <person name="Copeland A."/>
            <person name="Barry K.W."/>
            <person name="Cichocki N."/>
            <person name="Veneault-Fourrey C."/>
            <person name="LaButti K."/>
            <person name="Lindquist E.A."/>
            <person name="Lipzen A."/>
            <person name="Lundell T."/>
            <person name="Morin E."/>
            <person name="Murat C."/>
            <person name="Riley R."/>
            <person name="Ohm R."/>
            <person name="Sun H."/>
            <person name="Tunlid A."/>
            <person name="Henrissat B."/>
            <person name="Grigoriev I.V."/>
            <person name="Hibbett D.S."/>
            <person name="Martin F."/>
        </authorList>
    </citation>
    <scope>NUCLEOTIDE SEQUENCE [LARGE SCALE GENOMIC DNA]</scope>
    <source>
        <strain evidence="3">F 1598</strain>
    </source>
</reference>
<evidence type="ECO:0000313" key="3">
    <source>
        <dbReference type="Proteomes" id="UP000054166"/>
    </source>
</evidence>
<dbReference type="Proteomes" id="UP000054166">
    <property type="component" value="Unassembled WGS sequence"/>
</dbReference>
<dbReference type="AlphaFoldDB" id="A0A0C3EL32"/>
<dbReference type="OrthoDB" id="2418900at2759"/>
<dbReference type="InParanoid" id="A0A0C3EL32"/>
<protein>
    <recommendedName>
        <fullName evidence="4">C2H2-type domain-containing protein</fullName>
    </recommendedName>
</protein>
<name>A0A0C3EL32_PILCF</name>
<feature type="compositionally biased region" description="Polar residues" evidence="1">
    <location>
        <begin position="48"/>
        <end position="59"/>
    </location>
</feature>
<organism evidence="2 3">
    <name type="scientific">Piloderma croceum (strain F 1598)</name>
    <dbReference type="NCBI Taxonomy" id="765440"/>
    <lineage>
        <taxon>Eukaryota</taxon>
        <taxon>Fungi</taxon>
        <taxon>Dikarya</taxon>
        <taxon>Basidiomycota</taxon>
        <taxon>Agaricomycotina</taxon>
        <taxon>Agaricomycetes</taxon>
        <taxon>Agaricomycetidae</taxon>
        <taxon>Atheliales</taxon>
        <taxon>Atheliaceae</taxon>
        <taxon>Piloderma</taxon>
    </lineage>
</organism>
<accession>A0A0C3EL32</accession>
<proteinExistence type="predicted"/>
<dbReference type="Pfam" id="PF18759">
    <property type="entry name" value="Plavaka"/>
    <property type="match status" value="1"/>
</dbReference>
<keyword evidence="3" id="KW-1185">Reference proteome</keyword>